<dbReference type="InParanoid" id="Q19116"/>
<evidence type="ECO:0000313" key="2">
    <source>
        <dbReference type="EMBL" id="CAA91937.1"/>
    </source>
</evidence>
<dbReference type="WormBase" id="F02D10.6">
    <property type="protein sequence ID" value="CE03141"/>
    <property type="gene ID" value="WBGene00008526"/>
</dbReference>
<protein>
    <submittedName>
        <fullName evidence="2">Protein TEX261</fullName>
    </submittedName>
</protein>
<dbReference type="eggNOG" id="ENOG502TIEN">
    <property type="taxonomic scope" value="Eukaryota"/>
</dbReference>
<dbReference type="OrthoDB" id="5871853at2759"/>
<dbReference type="EMBL" id="BX284606">
    <property type="protein sequence ID" value="CAA91937.1"/>
    <property type="molecule type" value="Genomic_DNA"/>
</dbReference>
<dbReference type="GeneID" id="184085"/>
<feature type="transmembrane region" description="Helical" evidence="1">
    <location>
        <begin position="21"/>
        <end position="39"/>
    </location>
</feature>
<accession>Q19116</accession>
<keyword evidence="3" id="KW-1185">Reference proteome</keyword>
<dbReference type="FunCoup" id="Q19116">
    <property type="interactions" value="175"/>
</dbReference>
<dbReference type="RefSeq" id="NP_510242.1">
    <property type="nucleotide sequence ID" value="NM_077841.1"/>
</dbReference>
<dbReference type="Proteomes" id="UP000001940">
    <property type="component" value="Chromosome X"/>
</dbReference>
<dbReference type="PIR" id="T20502">
    <property type="entry name" value="T20502"/>
</dbReference>
<dbReference type="Bgee" id="WBGene00008526">
    <property type="expression patterns" value="Expressed in embryo and 2 other cell types or tissues"/>
</dbReference>
<keyword evidence="1" id="KW-0812">Transmembrane</keyword>
<evidence type="ECO:0000313" key="3">
    <source>
        <dbReference type="Proteomes" id="UP000001940"/>
    </source>
</evidence>
<dbReference type="CTD" id="184085"/>
<proteinExistence type="predicted"/>
<dbReference type="IntAct" id="Q19116">
    <property type="interactions" value="1"/>
</dbReference>
<organism evidence="2 3">
    <name type="scientific">Caenorhabditis elegans</name>
    <dbReference type="NCBI Taxonomy" id="6239"/>
    <lineage>
        <taxon>Eukaryota</taxon>
        <taxon>Metazoa</taxon>
        <taxon>Ecdysozoa</taxon>
        <taxon>Nematoda</taxon>
        <taxon>Chromadorea</taxon>
        <taxon>Rhabditida</taxon>
        <taxon>Rhabditina</taxon>
        <taxon>Rhabditomorpha</taxon>
        <taxon>Rhabditoidea</taxon>
        <taxon>Rhabditidae</taxon>
        <taxon>Peloderinae</taxon>
        <taxon>Caenorhabditis</taxon>
    </lineage>
</organism>
<dbReference type="UCSC" id="F02D10.6">
    <property type="organism name" value="c. elegans"/>
</dbReference>
<dbReference type="PaxDb" id="6239-F02D10.6"/>
<gene>
    <name evidence="2" type="ORF">CELE_F02D10.6</name>
    <name evidence="2 4" type="ORF">F02D10.6</name>
</gene>
<dbReference type="KEGG" id="cel:CELE_F02D10.6"/>
<dbReference type="OMA" id="WNNDASE"/>
<dbReference type="AGR" id="WB:WBGene00008526"/>
<evidence type="ECO:0000256" key="1">
    <source>
        <dbReference type="SAM" id="Phobius"/>
    </source>
</evidence>
<keyword evidence="1" id="KW-1133">Transmembrane helix</keyword>
<keyword evidence="1" id="KW-0472">Membrane</keyword>
<reference evidence="2 3" key="1">
    <citation type="journal article" date="1998" name="Science">
        <title>Genome sequence of the nematode C. elegans: a platform for investigating biology.</title>
        <authorList>
            <consortium name="The C. elegans sequencing consortium"/>
            <person name="Sulson J.E."/>
            <person name="Waterston R."/>
        </authorList>
    </citation>
    <scope>NUCLEOTIDE SEQUENCE [LARGE SCALE GENOMIC DNA]</scope>
    <source>
        <strain evidence="2 3">Bristol N2</strain>
    </source>
</reference>
<feature type="transmembrane region" description="Helical" evidence="1">
    <location>
        <begin position="85"/>
        <end position="106"/>
    </location>
</feature>
<dbReference type="STRING" id="6239.F02D10.6.1"/>
<evidence type="ECO:0000313" key="4">
    <source>
        <dbReference type="WormBase" id="F02D10.6"/>
    </source>
</evidence>
<dbReference type="HOGENOM" id="CLU_094339_0_0_1"/>
<sequence length="199" mass="23352">MASFIDKLPEISRESKMEITLLFFLTVEMVIVWISYLFINPVENFIYNIWMFHLLIALFLSVFCKTLNFAIYRAGFRLLHMCYNVYILYTLGYMIVPFHISLYFLFEFTYTVYGISYKQMDYPTTWIVISLQKCGSRGTGPMHNSPIYPFTSVACETIRKECILNEEKLDDSDGYYSALEDVLFPVVTPTNKLSERLIV</sequence>
<feature type="transmembrane region" description="Helical" evidence="1">
    <location>
        <begin position="45"/>
        <end position="64"/>
    </location>
</feature>
<dbReference type="AlphaFoldDB" id="Q19116"/>
<name>Q19116_CAEEL</name>